<dbReference type="InterPro" id="IPR023214">
    <property type="entry name" value="HAD_sf"/>
</dbReference>
<accession>A0ABV9RTW9</accession>
<dbReference type="InterPro" id="IPR006549">
    <property type="entry name" value="HAD-SF_hydro_IIIA"/>
</dbReference>
<evidence type="ECO:0000256" key="6">
    <source>
        <dbReference type="ARBA" id="ARBA00031828"/>
    </source>
</evidence>
<dbReference type="EMBL" id="JBHSIS010000002">
    <property type="protein sequence ID" value="MFC4852033.1"/>
    <property type="molecule type" value="Genomic_DNA"/>
</dbReference>
<evidence type="ECO:0000256" key="4">
    <source>
        <dbReference type="ARBA" id="ARBA00022801"/>
    </source>
</evidence>
<keyword evidence="9" id="KW-1185">Reference proteome</keyword>
<comment type="subcellular location">
    <subcellularLocation>
        <location evidence="1 7">Cytoplasm</location>
    </subcellularLocation>
</comment>
<protein>
    <recommendedName>
        <fullName evidence="6 7">D,D-heptose 1,7-bisphosphate phosphatase</fullName>
        <ecNumber evidence="7">3.1.3.-</ecNumber>
    </recommendedName>
</protein>
<dbReference type="InterPro" id="IPR036412">
    <property type="entry name" value="HAD-like_sf"/>
</dbReference>
<comment type="similarity">
    <text evidence="7">Belongs to the gmhB family.</text>
</comment>
<dbReference type="Proteomes" id="UP001595859">
    <property type="component" value="Unassembled WGS sequence"/>
</dbReference>
<dbReference type="Gene3D" id="3.40.50.1000">
    <property type="entry name" value="HAD superfamily/HAD-like"/>
    <property type="match status" value="1"/>
</dbReference>
<dbReference type="PIRSF" id="PIRSF004682">
    <property type="entry name" value="GmhB"/>
    <property type="match status" value="1"/>
</dbReference>
<evidence type="ECO:0000313" key="9">
    <source>
        <dbReference type="Proteomes" id="UP001595859"/>
    </source>
</evidence>
<sequence>MLFDRDGTLVEDVPYNGDPDLVVLRPGARAAVDLLRANGIRLGIVSNQSGVARGLLTTRQVHRVHARVTELLGPFDDIRFCPHGPEDGCACRKPAPGMVRAACTALGVRPSSVVVIGDIGADVGAATAAGATPILVPTPVTRRDEVDRAPLVAADLPAAARLAAGLLTGVPA</sequence>
<keyword evidence="3" id="KW-0479">Metal-binding</keyword>
<comment type="caution">
    <text evidence="8">The sequence shown here is derived from an EMBL/GenBank/DDBJ whole genome shotgun (WGS) entry which is preliminary data.</text>
</comment>
<proteinExistence type="inferred from homology"/>
<reference evidence="9" key="1">
    <citation type="journal article" date="2019" name="Int. J. Syst. Evol. Microbiol.">
        <title>The Global Catalogue of Microorganisms (GCM) 10K type strain sequencing project: providing services to taxonomists for standard genome sequencing and annotation.</title>
        <authorList>
            <consortium name="The Broad Institute Genomics Platform"/>
            <consortium name="The Broad Institute Genome Sequencing Center for Infectious Disease"/>
            <person name="Wu L."/>
            <person name="Ma J."/>
        </authorList>
    </citation>
    <scope>NUCLEOTIDE SEQUENCE [LARGE SCALE GENOMIC DNA]</scope>
    <source>
        <strain evidence="9">ZS-22-S1</strain>
    </source>
</reference>
<evidence type="ECO:0000256" key="1">
    <source>
        <dbReference type="ARBA" id="ARBA00004496"/>
    </source>
</evidence>
<evidence type="ECO:0000256" key="3">
    <source>
        <dbReference type="ARBA" id="ARBA00022723"/>
    </source>
</evidence>
<gene>
    <name evidence="8" type="ORF">ACFPCV_00855</name>
</gene>
<dbReference type="InterPro" id="IPR006543">
    <property type="entry name" value="Histidinol-phos"/>
</dbReference>
<dbReference type="InterPro" id="IPR004446">
    <property type="entry name" value="Heptose_bisP_phosphatase"/>
</dbReference>
<dbReference type="NCBIfam" id="TIGR01656">
    <property type="entry name" value="Histidinol-ppas"/>
    <property type="match status" value="1"/>
</dbReference>
<dbReference type="EC" id="3.1.3.-" evidence="7"/>
<evidence type="ECO:0000256" key="7">
    <source>
        <dbReference type="PIRNR" id="PIRNR004682"/>
    </source>
</evidence>
<evidence type="ECO:0000313" key="8">
    <source>
        <dbReference type="EMBL" id="MFC4852033.1"/>
    </source>
</evidence>
<dbReference type="PANTHER" id="PTHR42891:SF1">
    <property type="entry name" value="D-GLYCERO-BETA-D-MANNO-HEPTOSE-1,7-BISPHOSPHATE 7-PHOSPHATASE"/>
    <property type="match status" value="1"/>
</dbReference>
<name>A0ABV9RTW9_9PSEU</name>
<dbReference type="RefSeq" id="WP_378053370.1">
    <property type="nucleotide sequence ID" value="NZ_JBHSIS010000002.1"/>
</dbReference>
<dbReference type="PANTHER" id="PTHR42891">
    <property type="entry name" value="D-GLYCERO-BETA-D-MANNO-HEPTOSE-1,7-BISPHOSPHATE 7-PHOSPHATASE"/>
    <property type="match status" value="1"/>
</dbReference>
<keyword evidence="2 7" id="KW-0963">Cytoplasm</keyword>
<evidence type="ECO:0000256" key="5">
    <source>
        <dbReference type="ARBA" id="ARBA00023277"/>
    </source>
</evidence>
<dbReference type="SUPFAM" id="SSF56784">
    <property type="entry name" value="HAD-like"/>
    <property type="match status" value="1"/>
</dbReference>
<dbReference type="NCBIfam" id="TIGR01662">
    <property type="entry name" value="HAD-SF-IIIA"/>
    <property type="match status" value="1"/>
</dbReference>
<keyword evidence="4 7" id="KW-0378">Hydrolase</keyword>
<keyword evidence="5 7" id="KW-0119">Carbohydrate metabolism</keyword>
<dbReference type="Pfam" id="PF13242">
    <property type="entry name" value="Hydrolase_like"/>
    <property type="match status" value="1"/>
</dbReference>
<evidence type="ECO:0000256" key="2">
    <source>
        <dbReference type="ARBA" id="ARBA00022490"/>
    </source>
</evidence>
<organism evidence="8 9">
    <name type="scientific">Actinophytocola glycyrrhizae</name>
    <dbReference type="NCBI Taxonomy" id="2044873"/>
    <lineage>
        <taxon>Bacteria</taxon>
        <taxon>Bacillati</taxon>
        <taxon>Actinomycetota</taxon>
        <taxon>Actinomycetes</taxon>
        <taxon>Pseudonocardiales</taxon>
        <taxon>Pseudonocardiaceae</taxon>
    </lineage>
</organism>